<organism evidence="2">
    <name type="scientific">Tepidanaerobacter syntrophicus</name>
    <dbReference type="NCBI Taxonomy" id="224999"/>
    <lineage>
        <taxon>Bacteria</taxon>
        <taxon>Bacillati</taxon>
        <taxon>Bacillota</taxon>
        <taxon>Clostridia</taxon>
        <taxon>Thermosediminibacterales</taxon>
        <taxon>Tepidanaerobacteraceae</taxon>
        <taxon>Tepidanaerobacter</taxon>
    </lineage>
</organism>
<evidence type="ECO:0008006" key="4">
    <source>
        <dbReference type="Google" id="ProtNLM"/>
    </source>
</evidence>
<dbReference type="EMBL" id="DF977002">
    <property type="protein sequence ID" value="GAQ25737.1"/>
    <property type="molecule type" value="Genomic_DNA"/>
</dbReference>
<dbReference type="AlphaFoldDB" id="A0A0U9HFY1"/>
<proteinExistence type="predicted"/>
<accession>A0A0U9HFY1</accession>
<evidence type="ECO:0000313" key="2">
    <source>
        <dbReference type="EMBL" id="GAQ25737.1"/>
    </source>
</evidence>
<name>A0A0U9HFY1_9FIRM</name>
<protein>
    <recommendedName>
        <fullName evidence="4">Ig-like domain-containing protein</fullName>
    </recommendedName>
</protein>
<feature type="signal peptide" evidence="1">
    <location>
        <begin position="1"/>
        <end position="26"/>
    </location>
</feature>
<reference evidence="2" key="1">
    <citation type="journal article" date="2016" name="Genome Announc.">
        <title>Draft Genome Sequence of the Syntrophic Lactate-Degrading Bacterium Tepidanaerobacter syntrophicus JLT.</title>
        <authorList>
            <person name="Matsuura N."/>
            <person name="Ohashi A."/>
            <person name="Tourlousse D.M."/>
            <person name="Sekiguchi Y."/>
        </authorList>
    </citation>
    <scope>NUCLEOTIDE SEQUENCE [LARGE SCALE GENOMIC DNA]</scope>
    <source>
        <strain evidence="2">JL</strain>
    </source>
</reference>
<gene>
    <name evidence="2" type="ORF">TSYNT_8274</name>
</gene>
<evidence type="ECO:0000256" key="1">
    <source>
        <dbReference type="SAM" id="SignalP"/>
    </source>
</evidence>
<feature type="chain" id="PRO_5038916442" description="Ig-like domain-containing protein" evidence="1">
    <location>
        <begin position="27"/>
        <end position="1019"/>
    </location>
</feature>
<sequence length="1019" mass="115913">MNIKQQKNKIAIFLLALIIISSQAFFNANSVYGETYINTLSDDGPQNGSPEEIIENTYPLNNQTQVEVKPTIKITFKYPIEILDKSKIILKTGDDSYPVDEEEIYLSEDEKTLCFDVGRIGKPPLMRNTLYRFAVLEGAVKLKDYEITNRDIIVNFITRSAGQSPKILGYSSDVSGSDDITSISGTGLSADGSVYIRFDRNIKWAKNTDKERLLENTKLYRIPKPLETDYDDSGNLYDKVFEFNPEITESQLKSEEYQQETAVKDIEIVNGNTVKVTPALPYLNLTQYHLIIKKEFIEDMNGYALENDVDFYFWTIPKTEKTPLSWYGIQDMVPDTIKDDPLTGGKVCTVNGTWAYGPENPFVFYIEGRVLPRAGEISFLKRITLVEGYAPETAVKISKVRFEYYNEGDKQKTKLVIYPENSLDWGKYYILSISKDVLQDRSGTFLPRFDMKFTVGGKRNGDIGIYKTEPDTFRLSDIYKGTASFIIKGYNFNEDIEYIKLKMISGKNAGMISETIDKKYIEFSSITELNVKVEDPNVIDSIYKGGSGEYSIEIFFNDGRSVSNPNTTVKVLSAGKPQVIATEPAGGTWSNEKMLNPKTIDGTTRYFLKITFEDENDRLQFDKEKGLSLLQTSTVFSEGQNEVSMIDQEFLNYIQNLEDIAKRDAYIANYIFIKDRTANRAYLFVPVKPLMSQTVYSVMINEGIVYFAGAEEDTERNEKVSWTFTTMATPVITLNKTGSVVENYDEDVPIILYGDFLYEGSVKVYFNNIPSRRVKISTDDDGKTILKVYLPAGSDRLDPGIYSILVQNDKDHKTEVFGALSVVKEGDYVPNEDYKIIDDTKFGKAMGDLLRSEDTLVLNRNYTDRRLVEIDLDDIMGADSLIRKICFDGRRNDRISTLKTFSKWADIIFYNVGIDDYSRDKKACAVLGRTDPLAARNLKQKLAGQKIKSEFIQVSCENLDFTRFKVVIPFKESDGENLKVIRYDPAMLEFFEEDFSIDIFSKTVTVEETDPGIFVVVED</sequence>
<keyword evidence="3" id="KW-1185">Reference proteome</keyword>
<dbReference type="RefSeq" id="WP_238142684.1">
    <property type="nucleotide sequence ID" value="NZ_BSDN01000012.1"/>
</dbReference>
<dbReference type="STRING" id="224999.GCA_001485475_01773"/>
<dbReference type="Proteomes" id="UP000062160">
    <property type="component" value="Unassembled WGS sequence"/>
</dbReference>
<keyword evidence="1" id="KW-0732">Signal</keyword>
<evidence type="ECO:0000313" key="3">
    <source>
        <dbReference type="Proteomes" id="UP000062160"/>
    </source>
</evidence>